<gene>
    <name evidence="1" type="ORF">CUMW_279100</name>
</gene>
<reference evidence="1 2" key="1">
    <citation type="journal article" date="2017" name="Front. Genet.">
        <title>Draft sequencing of the heterozygous diploid genome of Satsuma (Citrus unshiu Marc.) using a hybrid assembly approach.</title>
        <authorList>
            <person name="Shimizu T."/>
            <person name="Tanizawa Y."/>
            <person name="Mochizuki T."/>
            <person name="Nagasaki H."/>
            <person name="Yoshioka T."/>
            <person name="Toyoda A."/>
            <person name="Fujiyama A."/>
            <person name="Kaminuma E."/>
            <person name="Nakamura Y."/>
        </authorList>
    </citation>
    <scope>NUCLEOTIDE SEQUENCE [LARGE SCALE GENOMIC DNA]</scope>
    <source>
        <strain evidence="2">cv. Miyagawa wase</strain>
    </source>
</reference>
<comment type="caution">
    <text evidence="1">The sequence shown here is derived from an EMBL/GenBank/DDBJ whole genome shotgun (WGS) entry which is preliminary data.</text>
</comment>
<name>A0A2H5N8E1_CITUN</name>
<dbReference type="PANTHER" id="PTHR32278">
    <property type="entry name" value="F-BOX DOMAIN-CONTAINING PROTEIN"/>
    <property type="match status" value="1"/>
</dbReference>
<dbReference type="PANTHER" id="PTHR32278:SF144">
    <property type="entry name" value="F-BOX PROTEIN PP2-B12 ISOFORM X1"/>
    <property type="match status" value="1"/>
</dbReference>
<accession>A0A2H5N8E1</accession>
<protein>
    <submittedName>
        <fullName evidence="1">Uncharacterized protein</fullName>
    </submittedName>
</protein>
<dbReference type="Pfam" id="PF14299">
    <property type="entry name" value="PP2"/>
    <property type="match status" value="1"/>
</dbReference>
<keyword evidence="2" id="KW-1185">Reference proteome</keyword>
<dbReference type="EMBL" id="BDQV01002102">
    <property type="protein sequence ID" value="GAY36081.1"/>
    <property type="molecule type" value="Genomic_DNA"/>
</dbReference>
<dbReference type="STRING" id="55188.A0A2H5N8E1"/>
<dbReference type="AlphaFoldDB" id="A0A2H5N8E1"/>
<sequence>MSHLQISCGFRFRVGEVSAVRLQPDHFQFEGSLFSSLSQSYHHQQWCYELFAGEREWQKMLHGWGKIALYSMGRYTKVLEMDFVTTVKGFKPRSRMESPLWPALYLLWADPVRTEISLSCSTGLKVPPTVRAHSEPSLWFRPKKKKDRIETKILSIRTNYAAYLVFKFIDTRYGFETRPVDFGVYFDGSDNGERRKVVLDPPANMPKLSQDRGNGWMEIEMGEFFNETGEDGTVVCSVFGFDDAKSGIIIQGIELRPKSGR</sequence>
<organism evidence="1 2">
    <name type="scientific">Citrus unshiu</name>
    <name type="common">Satsuma mandarin</name>
    <name type="synonym">Citrus nobilis var. unshiu</name>
    <dbReference type="NCBI Taxonomy" id="55188"/>
    <lineage>
        <taxon>Eukaryota</taxon>
        <taxon>Viridiplantae</taxon>
        <taxon>Streptophyta</taxon>
        <taxon>Embryophyta</taxon>
        <taxon>Tracheophyta</taxon>
        <taxon>Spermatophyta</taxon>
        <taxon>Magnoliopsida</taxon>
        <taxon>eudicotyledons</taxon>
        <taxon>Gunneridae</taxon>
        <taxon>Pentapetalae</taxon>
        <taxon>rosids</taxon>
        <taxon>malvids</taxon>
        <taxon>Sapindales</taxon>
        <taxon>Rutaceae</taxon>
        <taxon>Aurantioideae</taxon>
        <taxon>Citrus</taxon>
    </lineage>
</organism>
<evidence type="ECO:0000313" key="1">
    <source>
        <dbReference type="EMBL" id="GAY36081.1"/>
    </source>
</evidence>
<dbReference type="Proteomes" id="UP000236630">
    <property type="component" value="Unassembled WGS sequence"/>
</dbReference>
<evidence type="ECO:0000313" key="2">
    <source>
        <dbReference type="Proteomes" id="UP000236630"/>
    </source>
</evidence>
<dbReference type="InterPro" id="IPR025886">
    <property type="entry name" value="PP2-like"/>
</dbReference>
<proteinExistence type="predicted"/>